<evidence type="ECO:0000313" key="3">
    <source>
        <dbReference type="Proteomes" id="UP000564885"/>
    </source>
</evidence>
<dbReference type="Proteomes" id="UP000564885">
    <property type="component" value="Unassembled WGS sequence"/>
</dbReference>
<evidence type="ECO:0000256" key="1">
    <source>
        <dbReference type="SAM" id="MobiDB-lite"/>
    </source>
</evidence>
<protein>
    <submittedName>
        <fullName evidence="2">Uncharacterized protein</fullName>
    </submittedName>
</protein>
<organism evidence="2 3">
    <name type="scientific">Enterovirga aerilata</name>
    <dbReference type="NCBI Taxonomy" id="2730920"/>
    <lineage>
        <taxon>Bacteria</taxon>
        <taxon>Pseudomonadati</taxon>
        <taxon>Pseudomonadota</taxon>
        <taxon>Alphaproteobacteria</taxon>
        <taxon>Hyphomicrobiales</taxon>
        <taxon>Methylobacteriaceae</taxon>
        <taxon>Enterovirga</taxon>
    </lineage>
</organism>
<dbReference type="RefSeq" id="WP_171219176.1">
    <property type="nucleotide sequence ID" value="NZ_JABEPP010000004.1"/>
</dbReference>
<feature type="region of interest" description="Disordered" evidence="1">
    <location>
        <begin position="1"/>
        <end position="65"/>
    </location>
</feature>
<feature type="region of interest" description="Disordered" evidence="1">
    <location>
        <begin position="154"/>
        <end position="178"/>
    </location>
</feature>
<feature type="compositionally biased region" description="Basic and acidic residues" evidence="1">
    <location>
        <begin position="166"/>
        <end position="178"/>
    </location>
</feature>
<feature type="compositionally biased region" description="Low complexity" evidence="1">
    <location>
        <begin position="49"/>
        <end position="61"/>
    </location>
</feature>
<evidence type="ECO:0000313" key="2">
    <source>
        <dbReference type="EMBL" id="NNM73678.1"/>
    </source>
</evidence>
<name>A0A849I8F7_9HYPH</name>
<comment type="caution">
    <text evidence="2">The sequence shown here is derived from an EMBL/GenBank/DDBJ whole genome shotgun (WGS) entry which is preliminary data.</text>
</comment>
<keyword evidence="3" id="KW-1185">Reference proteome</keyword>
<dbReference type="EMBL" id="JABEPP010000004">
    <property type="protein sequence ID" value="NNM73678.1"/>
    <property type="molecule type" value="Genomic_DNA"/>
</dbReference>
<feature type="compositionally biased region" description="Gly residues" evidence="1">
    <location>
        <begin position="10"/>
        <end position="22"/>
    </location>
</feature>
<accession>A0A849I8F7</accession>
<dbReference type="AlphaFoldDB" id="A0A849I8F7"/>
<proteinExistence type="predicted"/>
<reference evidence="2 3" key="1">
    <citation type="submission" date="2020-04" db="EMBL/GenBank/DDBJ databases">
        <title>Enterovirga sp. isolate from soil.</title>
        <authorList>
            <person name="Chea S."/>
            <person name="Kim D.-U."/>
        </authorList>
    </citation>
    <scope>NUCLEOTIDE SEQUENCE [LARGE SCALE GENOMIC DNA]</scope>
    <source>
        <strain evidence="2 3">DB1703</strain>
    </source>
</reference>
<gene>
    <name evidence="2" type="ORF">HJG44_14915</name>
</gene>
<sequence>MNEAEKHYSGQGGGTGASGSGSGTAKRESGEDSVLGQAASTAREGLKGAADTARSATEAARQTAGEFYGRASRTVDDARRRSAAELSRRRRGVEAFVEENPVMVGVVGFAAGLLIGSLLPATRRENQIFGRYADEVRDQGLRYARELAEQGKSMVEENLQAVGGQADDRDTGDESRAA</sequence>